<evidence type="ECO:0000256" key="2">
    <source>
        <dbReference type="ARBA" id="ARBA00004123"/>
    </source>
</evidence>
<dbReference type="GO" id="GO:0003729">
    <property type="term" value="F:mRNA binding"/>
    <property type="evidence" value="ECO:0007669"/>
    <property type="project" value="TreeGrafter"/>
</dbReference>
<feature type="repeat" description="TPR" evidence="8">
    <location>
        <begin position="413"/>
        <end position="446"/>
    </location>
</feature>
<evidence type="ECO:0000256" key="5">
    <source>
        <dbReference type="ARBA" id="ARBA00022737"/>
    </source>
</evidence>
<dbReference type="InterPro" id="IPR029068">
    <property type="entry name" value="Glyas_Bleomycin-R_OHBP_Dase"/>
</dbReference>
<feature type="coiled-coil region" evidence="9">
    <location>
        <begin position="516"/>
        <end position="546"/>
    </location>
</feature>
<evidence type="ECO:0000256" key="6">
    <source>
        <dbReference type="ARBA" id="ARBA00023004"/>
    </source>
</evidence>
<feature type="region of interest" description="Disordered" evidence="10">
    <location>
        <begin position="92"/>
        <end position="115"/>
    </location>
</feature>
<dbReference type="CDD" id="cd08342">
    <property type="entry name" value="HPPD_N_like"/>
    <property type="match status" value="1"/>
</dbReference>
<keyword evidence="9" id="KW-0175">Coiled coil</keyword>
<evidence type="ECO:0000313" key="12">
    <source>
        <dbReference type="EMBL" id="CAG8433082.1"/>
    </source>
</evidence>
<dbReference type="InterPro" id="IPR041735">
    <property type="entry name" value="4OHPhenylPyrv_dOase_C"/>
</dbReference>
<feature type="compositionally biased region" description="Polar residues" evidence="10">
    <location>
        <begin position="92"/>
        <end position="101"/>
    </location>
</feature>
<dbReference type="SMART" id="SM00386">
    <property type="entry name" value="HAT"/>
    <property type="match status" value="10"/>
</dbReference>
<feature type="region of interest" description="Disordered" evidence="10">
    <location>
        <begin position="879"/>
        <end position="987"/>
    </location>
</feature>
<dbReference type="GO" id="GO:0046872">
    <property type="term" value="F:metal ion binding"/>
    <property type="evidence" value="ECO:0007669"/>
    <property type="project" value="UniProtKB-KW"/>
</dbReference>
<evidence type="ECO:0000256" key="8">
    <source>
        <dbReference type="PROSITE-ProRule" id="PRU00339"/>
    </source>
</evidence>
<dbReference type="SUPFAM" id="SSF54593">
    <property type="entry name" value="Glyoxalase/Bleomycin resistance protein/Dihydroxybiphenyl dioxygenase"/>
    <property type="match status" value="1"/>
</dbReference>
<feature type="region of interest" description="Disordered" evidence="10">
    <location>
        <begin position="791"/>
        <end position="820"/>
    </location>
</feature>
<dbReference type="Gene3D" id="3.10.180.10">
    <property type="entry name" value="2,3-Dihydroxybiphenyl 1,2-Dioxygenase, domain 1"/>
    <property type="match status" value="2"/>
</dbReference>
<sequence>MSDIKMEIIMKKEKRAESPQNYTEHIVTTHNTREETNSRNNSYMNDLISNPSANISGNINRPNFESNNMNFSNVSNVNDFKYFDSNNNAGLQVASPSPQKVTTREPPPAAEPASWQIPPSALQTKKQMKNIQIEKYESRISENGYDIEAWLGLLTEVQAKADVDKVRESFERFLQKFPTSSRQWVQCAEFELKNQHYDRVETIFTRCLRSVLSVELWKFYLNYVRRMHQIEKGSASTSQARTTITSTYEYVLTHIGLDKDAGTIWSDYLFFLKTGETSSTWEEQQKMDTMRKVYQKAICIPLNNVELIWKEYDQFENSLNKVTAKKFLQDRSPAYMTARTAVKEMRRFTDKINKNIIPTPPKWTKSEKEQLAYWKEWIEWEKSNPLALEDQTLLKKRITYVYKQAMMYLRFYPEIWFDAANYWASIKKEEEAVSLLKTAMEIMPTSFLVHFSFAEMQEKRNKHDEARNAYETLLSNVQSQIVDIEKATEAEVKVLMQSSPESGNEDGDAIVEMDGETREQLRIKEKEREKERLKFEESKQQEINELEESCGLIWIMLMRFTRRSEGIKAARVIFSRARKYRQCPYRVFVAAALMEYHCTKDQLVAAKIFELGLRTYGTNPDYVLQYLDFLIQLNDDLNARSVFERTLVFMPADKAKIIWKRFSDYENKYGHIMAIQKLDERRGTTYPEESSLEHFAERYSFLDTNVICKKEVGPKPDPESGSSSSTAVQNDEEQDAAPTRRALLDSVHPEKYPRPDFRQWVLYKPSAEQLRRPFFPQPGASVQQITNISTTGSSVQPLGSSQPIISQPHGSTLQSSTAPQAPQNIIQPSLNWTRAPNGMMVPDTVNKFLLILPPPSSYSGPIINSNDLMELIRNSVPTTNIMSVPPTQHSLQPPQTRDKTRGGSPARGDGRGYTDGRYGEGSRIYDRSMENGRGGSGPASSLSQRGRGTSEAGISTSQFNKRRRRDFDETEEFQGRGGPGINRPPDYDLFRARQQRKRARNESSFGQNTASFYCTRLGFEHIGYRGLETGHREVVSHVVRQGNINFIFQTPLTPNDKIMSSHQSLHGDGVKDIAFTVDNARDLYYNAIQRGGKPIREPWEEKDDDGVVVMATVGTYGDTIHTFVERRNYHGIFLPNFKPLDFKDPLEETLPPPNLQFIDHVVANQPDLEMEKICEMYQNVFNFHRFWSVDDSQIHTQYSSLRSIVMADYHEKIKMPLNEPAIGRKKSQIQEFVDYYGGAGVQHIALKTNDIITSIKSLRARGLEFLTIPAVYYDDLRSRLSTSNIKISEDISLLQELHILIDYDEEGYLLQIFTKPLQDRPTLFIEIIQRHNHQGFGAGNFKALFEAIERDQDARGNLF</sequence>
<dbReference type="OrthoDB" id="26282at2759"/>
<organism evidence="12 13">
    <name type="scientific">Diversispora eburnea</name>
    <dbReference type="NCBI Taxonomy" id="1213867"/>
    <lineage>
        <taxon>Eukaryota</taxon>
        <taxon>Fungi</taxon>
        <taxon>Fungi incertae sedis</taxon>
        <taxon>Mucoromycota</taxon>
        <taxon>Glomeromycotina</taxon>
        <taxon>Glomeromycetes</taxon>
        <taxon>Diversisporales</taxon>
        <taxon>Diversisporaceae</taxon>
        <taxon>Diversispora</taxon>
    </lineage>
</organism>
<feature type="region of interest" description="Disordered" evidence="10">
    <location>
        <begin position="710"/>
        <end position="750"/>
    </location>
</feature>
<dbReference type="GO" id="GO:0009072">
    <property type="term" value="P:aromatic amino acid metabolic process"/>
    <property type="evidence" value="ECO:0007669"/>
    <property type="project" value="InterPro"/>
</dbReference>
<gene>
    <name evidence="12" type="ORF">DEBURN_LOCUS332</name>
</gene>
<dbReference type="PROSITE" id="PS51819">
    <property type="entry name" value="VOC"/>
    <property type="match status" value="2"/>
</dbReference>
<feature type="compositionally biased region" description="Basic and acidic residues" evidence="10">
    <location>
        <begin position="908"/>
        <end position="930"/>
    </location>
</feature>
<dbReference type="Gene3D" id="1.25.40.1040">
    <property type="match status" value="1"/>
</dbReference>
<keyword evidence="13" id="KW-1185">Reference proteome</keyword>
<dbReference type="Pfam" id="PF00903">
    <property type="entry name" value="Glyoxalase"/>
    <property type="match status" value="1"/>
</dbReference>
<evidence type="ECO:0000256" key="1">
    <source>
        <dbReference type="ARBA" id="ARBA00001962"/>
    </source>
</evidence>
<dbReference type="InterPro" id="IPR037523">
    <property type="entry name" value="VOC_core"/>
</dbReference>
<dbReference type="PANTHER" id="PTHR19980:SF0">
    <property type="entry name" value="CLEAVAGE STIMULATION FACTOR SUBUNIT 3"/>
    <property type="match status" value="1"/>
</dbReference>
<dbReference type="GO" id="GO:0005634">
    <property type="term" value="C:nucleus"/>
    <property type="evidence" value="ECO:0007669"/>
    <property type="project" value="UniProtKB-SubCell"/>
</dbReference>
<protein>
    <submittedName>
        <fullName evidence="12">10711_t:CDS:1</fullName>
    </submittedName>
</protein>
<evidence type="ECO:0000256" key="7">
    <source>
        <dbReference type="ARBA" id="ARBA00023242"/>
    </source>
</evidence>
<evidence type="ECO:0000256" key="9">
    <source>
        <dbReference type="SAM" id="Coils"/>
    </source>
</evidence>
<dbReference type="InterPro" id="IPR008847">
    <property type="entry name" value="Suf"/>
</dbReference>
<feature type="compositionally biased region" description="Polar residues" evidence="10">
    <location>
        <begin position="879"/>
        <end position="895"/>
    </location>
</feature>
<feature type="compositionally biased region" description="Polar residues" evidence="10">
    <location>
        <begin position="938"/>
        <end position="959"/>
    </location>
</feature>
<name>A0A9N8UZV4_9GLOM</name>
<dbReference type="CDD" id="cd07250">
    <property type="entry name" value="HPPD_C_like"/>
    <property type="match status" value="1"/>
</dbReference>
<dbReference type="SUPFAM" id="SSF48452">
    <property type="entry name" value="TPR-like"/>
    <property type="match status" value="2"/>
</dbReference>
<evidence type="ECO:0000259" key="11">
    <source>
        <dbReference type="PROSITE" id="PS51819"/>
    </source>
</evidence>
<comment type="similarity">
    <text evidence="3">Belongs to the 4HPPD family.</text>
</comment>
<comment type="caution">
    <text evidence="12">The sequence shown here is derived from an EMBL/GenBank/DDBJ whole genome shotgun (WGS) entry which is preliminary data.</text>
</comment>
<dbReference type="EMBL" id="CAJVPK010000011">
    <property type="protein sequence ID" value="CAG8433082.1"/>
    <property type="molecule type" value="Genomic_DNA"/>
</dbReference>
<dbReference type="InterPro" id="IPR011990">
    <property type="entry name" value="TPR-like_helical_dom_sf"/>
</dbReference>
<accession>A0A9N8UZV4</accession>
<evidence type="ECO:0000256" key="10">
    <source>
        <dbReference type="SAM" id="MobiDB-lite"/>
    </source>
</evidence>
<dbReference type="NCBIfam" id="TIGR01263">
    <property type="entry name" value="4HPPD"/>
    <property type="match status" value="1"/>
</dbReference>
<dbReference type="InterPro" id="IPR004360">
    <property type="entry name" value="Glyas_Fos-R_dOase_dom"/>
</dbReference>
<dbReference type="GO" id="GO:0031124">
    <property type="term" value="P:mRNA 3'-end processing"/>
    <property type="evidence" value="ECO:0007669"/>
    <property type="project" value="InterPro"/>
</dbReference>
<keyword evidence="4" id="KW-0479">Metal-binding</keyword>
<dbReference type="GO" id="GO:0003868">
    <property type="term" value="F:4-hydroxyphenylpyruvate dioxygenase activity"/>
    <property type="evidence" value="ECO:0007669"/>
    <property type="project" value="InterPro"/>
</dbReference>
<dbReference type="InterPro" id="IPR003107">
    <property type="entry name" value="HAT"/>
</dbReference>
<dbReference type="InterPro" id="IPR045243">
    <property type="entry name" value="Rna14-like"/>
</dbReference>
<comment type="subcellular location">
    <subcellularLocation>
        <location evidence="2">Nucleus</location>
    </subcellularLocation>
</comment>
<dbReference type="Pfam" id="PF14696">
    <property type="entry name" value="Glyoxalase_5"/>
    <property type="match status" value="1"/>
</dbReference>
<feature type="compositionally biased region" description="Polar residues" evidence="10">
    <location>
        <begin position="720"/>
        <end position="729"/>
    </location>
</feature>
<keyword evidence="5" id="KW-0677">Repeat</keyword>
<feature type="domain" description="VOC" evidence="11">
    <location>
        <begin position="1157"/>
        <end position="1315"/>
    </location>
</feature>
<keyword evidence="8" id="KW-0802">TPR repeat</keyword>
<dbReference type="Proteomes" id="UP000789706">
    <property type="component" value="Unassembled WGS sequence"/>
</dbReference>
<dbReference type="PROSITE" id="PS50005">
    <property type="entry name" value="TPR"/>
    <property type="match status" value="1"/>
</dbReference>
<proteinExistence type="inferred from homology"/>
<evidence type="ECO:0000313" key="13">
    <source>
        <dbReference type="Proteomes" id="UP000789706"/>
    </source>
</evidence>
<dbReference type="InterPro" id="IPR005956">
    <property type="entry name" value="4OHPhenylPyrv_dOase"/>
</dbReference>
<dbReference type="PANTHER" id="PTHR19980">
    <property type="entry name" value="RNA CLEAVAGE STIMULATION FACTOR"/>
    <property type="match status" value="1"/>
</dbReference>
<keyword evidence="7" id="KW-0539">Nucleus</keyword>
<feature type="domain" description="VOC" evidence="11">
    <location>
        <begin position="995"/>
        <end position="1126"/>
    </location>
</feature>
<dbReference type="Pfam" id="PF05843">
    <property type="entry name" value="Suf"/>
    <property type="match status" value="1"/>
</dbReference>
<evidence type="ECO:0000256" key="4">
    <source>
        <dbReference type="ARBA" id="ARBA00022723"/>
    </source>
</evidence>
<dbReference type="InterPro" id="IPR041736">
    <property type="entry name" value="4OHPhenylPyrv_dOase_N"/>
</dbReference>
<dbReference type="FunFam" id="3.10.180.10:FF:000001">
    <property type="entry name" value="4-hydroxyphenylpyruvate dioxygenase"/>
    <property type="match status" value="1"/>
</dbReference>
<dbReference type="InterPro" id="IPR019734">
    <property type="entry name" value="TPR_rpt"/>
</dbReference>
<comment type="cofactor">
    <cofactor evidence="1">
        <name>Fe cation</name>
        <dbReference type="ChEBI" id="CHEBI:24875"/>
    </cofactor>
</comment>
<reference evidence="12" key="1">
    <citation type="submission" date="2021-06" db="EMBL/GenBank/DDBJ databases">
        <authorList>
            <person name="Kallberg Y."/>
            <person name="Tangrot J."/>
            <person name="Rosling A."/>
        </authorList>
    </citation>
    <scope>NUCLEOTIDE SEQUENCE</scope>
    <source>
        <strain evidence="12">AZ414A</strain>
    </source>
</reference>
<evidence type="ECO:0000256" key="3">
    <source>
        <dbReference type="ARBA" id="ARBA00005877"/>
    </source>
</evidence>
<keyword evidence="6" id="KW-0408">Iron</keyword>